<dbReference type="Pfam" id="PF01497">
    <property type="entry name" value="Peripla_BP_2"/>
    <property type="match status" value="1"/>
</dbReference>
<name>A0AA43RGB4_9ACTN</name>
<dbReference type="AlphaFoldDB" id="A0AA43RGB4"/>
<feature type="domain" description="Fe/B12 periplasmic-binding" evidence="2">
    <location>
        <begin position="67"/>
        <end position="333"/>
    </location>
</feature>
<dbReference type="PROSITE" id="PS51318">
    <property type="entry name" value="TAT"/>
    <property type="match status" value="1"/>
</dbReference>
<organism evidence="3 4">
    <name type="scientific">Phoenicibacter congonensis</name>
    <dbReference type="NCBI Taxonomy" id="1944646"/>
    <lineage>
        <taxon>Bacteria</taxon>
        <taxon>Bacillati</taxon>
        <taxon>Actinomycetota</taxon>
        <taxon>Coriobacteriia</taxon>
        <taxon>Eggerthellales</taxon>
        <taxon>Eggerthellaceae</taxon>
        <taxon>Phoenicibacter</taxon>
    </lineage>
</organism>
<comment type="similarity">
    <text evidence="1">Belongs to the bacterial solute-binding protein 8 family.</text>
</comment>
<dbReference type="InterPro" id="IPR002491">
    <property type="entry name" value="ABC_transptr_periplasmic_BD"/>
</dbReference>
<evidence type="ECO:0000313" key="4">
    <source>
        <dbReference type="Proteomes" id="UP001168575"/>
    </source>
</evidence>
<keyword evidence="4" id="KW-1185">Reference proteome</keyword>
<dbReference type="Gene3D" id="3.40.50.1980">
    <property type="entry name" value="Nitrogenase molybdenum iron protein domain"/>
    <property type="match status" value="2"/>
</dbReference>
<dbReference type="PANTHER" id="PTHR30535">
    <property type="entry name" value="VITAMIN B12-BINDING PROTEIN"/>
    <property type="match status" value="1"/>
</dbReference>
<dbReference type="Gene3D" id="1.20.58.2180">
    <property type="match status" value="1"/>
</dbReference>
<accession>A0AA43RGB4</accession>
<dbReference type="InterPro" id="IPR050902">
    <property type="entry name" value="ABC_Transporter_SBP"/>
</dbReference>
<gene>
    <name evidence="3" type="ORF">Q3982_01340</name>
</gene>
<evidence type="ECO:0000259" key="2">
    <source>
        <dbReference type="PROSITE" id="PS50983"/>
    </source>
</evidence>
<evidence type="ECO:0000313" key="3">
    <source>
        <dbReference type="EMBL" id="MDO4841308.1"/>
    </source>
</evidence>
<proteinExistence type="inferred from homology"/>
<evidence type="ECO:0000256" key="1">
    <source>
        <dbReference type="ARBA" id="ARBA00008814"/>
    </source>
</evidence>
<dbReference type="Proteomes" id="UP001168575">
    <property type="component" value="Unassembled WGS sequence"/>
</dbReference>
<dbReference type="InterPro" id="IPR006311">
    <property type="entry name" value="TAT_signal"/>
</dbReference>
<comment type="caution">
    <text evidence="3">The sequence shown here is derived from an EMBL/GenBank/DDBJ whole genome shotgun (WGS) entry which is preliminary data.</text>
</comment>
<protein>
    <submittedName>
        <fullName evidence="3">ABC transporter substrate-binding protein</fullName>
    </submittedName>
</protein>
<dbReference type="EMBL" id="JAUMVS010000010">
    <property type="protein sequence ID" value="MDO4841308.1"/>
    <property type="molecule type" value="Genomic_DNA"/>
</dbReference>
<dbReference type="PROSITE" id="PS50983">
    <property type="entry name" value="FE_B12_PBP"/>
    <property type="match status" value="1"/>
</dbReference>
<dbReference type="GO" id="GO:0071281">
    <property type="term" value="P:cellular response to iron ion"/>
    <property type="evidence" value="ECO:0007669"/>
    <property type="project" value="TreeGrafter"/>
</dbReference>
<reference evidence="3" key="1">
    <citation type="submission" date="2023-07" db="EMBL/GenBank/DDBJ databases">
        <title>Between Cages and Wild: Unraveling the Impact of Captivity on Animal Microbiomes and Antimicrobial Resistance.</title>
        <authorList>
            <person name="Schmartz G.P."/>
            <person name="Rehner J."/>
            <person name="Schuff M.J."/>
            <person name="Becker S.L."/>
            <person name="Kravczyk M."/>
            <person name="Gurevich A."/>
            <person name="Francke R."/>
            <person name="Mueller R."/>
            <person name="Keller V."/>
            <person name="Keller A."/>
        </authorList>
    </citation>
    <scope>NUCLEOTIDE SEQUENCE</scope>
    <source>
        <strain evidence="3">S12M_St_49</strain>
    </source>
</reference>
<sequence length="370" mass="40936">MIYSRRDFFKISAMAAAGAFAFLSTGCGTQKSSKAKDLEEKLKNGNDEVISFTDSCGREVALPKNITTVSPSGAYAQILLATLCPDKLVSLSGTFSKSQMKYLPSRLADLPALGKLYGQSGNLNYESLIKLSPDIIIDVGERKSSIEEDMDGLQEKTGIPVIFVEGTIDKFASAYDTLGQVLGETKKASELSSYITNIWDFASAHRDEIESRDIRVMYSKGEKGYEVKKKDSVHAAVLEAVGVVNVAEIDDSNSTEVSPERVMEWDPDVLLLSSEDGFFEDIYDDKVWASISAVKNKRVYEVPTGPYEWLDMPPSIQQTLGIVWLGNLLASDIYDFDMISETKGFYKLFWGCDLTDEDVKSMLQNSTFMS</sequence>
<dbReference type="PANTHER" id="PTHR30535:SF34">
    <property type="entry name" value="MOLYBDATE-BINDING PROTEIN MOLA"/>
    <property type="match status" value="1"/>
</dbReference>
<dbReference type="PROSITE" id="PS51257">
    <property type="entry name" value="PROKAR_LIPOPROTEIN"/>
    <property type="match status" value="1"/>
</dbReference>
<dbReference type="SUPFAM" id="SSF53807">
    <property type="entry name" value="Helical backbone' metal receptor"/>
    <property type="match status" value="1"/>
</dbReference>